<sequence>MVIRCLFKVLVVLLSATSPEATTTSGVIQNKRDACTLNCPATAPCRFGAADFSEHVMELGETVHNGMHCDCPMGWTGLFCDKRFEACDNQAGHTCYHGGKCVPGLEDKYGNEQLFCDCSEARGIDGTKYVGKYCETPFEQICNPGAPDDELIFCVNGGECNPNFPETSSHPCVCDDGWSGFHCEFKEGTVPDCTLDCQNGGVCLVGVASLSEAEHMNHKWSLGDVEDHMRCACPPGVGGELCEAPAEKCGDGICLHGGACVTTTQVDQNGKHFTQHHCDCTVAGDGKGIFFAGKFCEHIATSMCSGTDWNLFCTQGGECKINPIEGCTCPVGTAGYKCEFLLDNIHVETQDNYDVGDGDPLATRCGAGYCQNGGVCVIEEIVSGNGTPEIKQTCDCSMSSINGDFFGGVFCQYKATSSCGNGNFCLHHGICLHDGTCECPKGWTGKHCEAELAGGDGMVQSGDICDDAFCYNGGTCAETEMIGPDGSLEVTLHCDCSSAFDDKYSYAGINCQFPSTSLCTQPSPGDDLGEVLYCVNHGTCMDDPLLGCDCPPGFYGFSCEYESQDHDADGDGIPDLLDEVEDDQGDWEVCGEDGLVCYNGGRCRTTVTQNEENGRTETTHQCDCQTAVDKDTIYLGVACEYPATTVCDPADDGEVPTMDIVCTNHGTCKQNLNHGCDCPDGFQGEACQFKKDFEDIVVVEAGEDPVNFEECGGGLFCLNGGRCTTTILAGNGGETTEITHCDCSTAFDETEIFAGASCEHKATSLCASPIDGSLGNVHFCTNGGVCPTNSLMMPCKCDTAWQGFHCEFAVDPADLPGFRDGINNQDNFSCNLPCENGGICANGVKDLGPFQDTVSDVSHLNQTFDKDHFAHCVCPEGFVGLKCQHKVEVCGNEEHVCLHGSTCVENEAGEYTCDCSVADEIIGSKDKPVFAGNSCQYTGTDICTIGDDYPGKPLYFCVNGGICNAQVTPDQPDPGCSCPDDYIGSHCEQHLKSQTSSAEVSSPNRGAVLISGTIVAAIIAVTIAFLFKWQRSSTENDQLSSKGSGTPFPRRRRRKAGYGGSNLASPNQNITDVASSKRMSISDPIASGFALPPDDEPEPRDDTDGIMKETTDDQPNLVDVGHPQDVDESSLDNVNFV</sequence>
<accession>A0A9K3LFN9</accession>
<dbReference type="InterPro" id="IPR051022">
    <property type="entry name" value="Notch_Cell-Fate_Det"/>
</dbReference>
<dbReference type="InterPro" id="IPR013111">
    <property type="entry name" value="EGF_extracell"/>
</dbReference>
<dbReference type="GO" id="GO:0007157">
    <property type="term" value="P:heterophilic cell-cell adhesion via plasma membrane cell adhesion molecules"/>
    <property type="evidence" value="ECO:0007669"/>
    <property type="project" value="TreeGrafter"/>
</dbReference>
<evidence type="ECO:0000313" key="11">
    <source>
        <dbReference type="Proteomes" id="UP000693970"/>
    </source>
</evidence>
<feature type="disulfide bond" evidence="5">
    <location>
        <begin position="439"/>
        <end position="448"/>
    </location>
</feature>
<evidence type="ECO:0000256" key="1">
    <source>
        <dbReference type="ARBA" id="ARBA00022536"/>
    </source>
</evidence>
<keyword evidence="7" id="KW-1133">Transmembrane helix</keyword>
<dbReference type="Pfam" id="PF07974">
    <property type="entry name" value="EGF_2"/>
    <property type="match status" value="2"/>
</dbReference>
<dbReference type="PANTHER" id="PTHR24049">
    <property type="entry name" value="CRUMBS FAMILY MEMBER"/>
    <property type="match status" value="1"/>
</dbReference>
<evidence type="ECO:0000256" key="5">
    <source>
        <dbReference type="PROSITE-ProRule" id="PRU00076"/>
    </source>
</evidence>
<keyword evidence="7" id="KW-0472">Membrane</keyword>
<comment type="caution">
    <text evidence="5">Lacks conserved residue(s) required for the propagation of feature annotation.</text>
</comment>
<name>A0A9K3LFN9_9STRA</name>
<gene>
    <name evidence="10" type="ORF">IV203_036044</name>
</gene>
<feature type="compositionally biased region" description="Polar residues" evidence="6">
    <location>
        <begin position="1062"/>
        <end position="1079"/>
    </location>
</feature>
<dbReference type="PANTHER" id="PTHR24049:SF22">
    <property type="entry name" value="DROSOPHILA CRUMBS HOMOLOG"/>
    <property type="match status" value="1"/>
</dbReference>
<dbReference type="AlphaFoldDB" id="A0A9K3LFN9"/>
<feature type="region of interest" description="Disordered" evidence="6">
    <location>
        <begin position="1036"/>
        <end position="1137"/>
    </location>
</feature>
<dbReference type="SMART" id="SM00181">
    <property type="entry name" value="EGF"/>
    <property type="match status" value="17"/>
</dbReference>
<dbReference type="EMBL" id="JAGRRH010000013">
    <property type="protein sequence ID" value="KAG7360945.1"/>
    <property type="molecule type" value="Genomic_DNA"/>
</dbReference>
<dbReference type="GO" id="GO:0032991">
    <property type="term" value="C:protein-containing complex"/>
    <property type="evidence" value="ECO:0007669"/>
    <property type="project" value="TreeGrafter"/>
</dbReference>
<dbReference type="GO" id="GO:0045197">
    <property type="term" value="P:establishment or maintenance of epithelial cell apical/basal polarity"/>
    <property type="evidence" value="ECO:0007669"/>
    <property type="project" value="TreeGrafter"/>
</dbReference>
<feature type="domain" description="EGF-like" evidence="9">
    <location>
        <begin position="651"/>
        <end position="688"/>
    </location>
</feature>
<feature type="disulfide bond" evidence="5">
    <location>
        <begin position="550"/>
        <end position="559"/>
    </location>
</feature>
<feature type="transmembrane region" description="Helical" evidence="7">
    <location>
        <begin position="1006"/>
        <end position="1027"/>
    </location>
</feature>
<dbReference type="PROSITE" id="PS00022">
    <property type="entry name" value="EGF_1"/>
    <property type="match status" value="10"/>
</dbReference>
<evidence type="ECO:0000256" key="6">
    <source>
        <dbReference type="SAM" id="MobiDB-lite"/>
    </source>
</evidence>
<evidence type="ECO:0000256" key="8">
    <source>
        <dbReference type="SAM" id="SignalP"/>
    </source>
</evidence>
<evidence type="ECO:0000256" key="4">
    <source>
        <dbReference type="ARBA" id="ARBA00023157"/>
    </source>
</evidence>
<keyword evidence="11" id="KW-1185">Reference proteome</keyword>
<evidence type="ECO:0000256" key="7">
    <source>
        <dbReference type="SAM" id="Phobius"/>
    </source>
</evidence>
<evidence type="ECO:0000256" key="3">
    <source>
        <dbReference type="ARBA" id="ARBA00022737"/>
    </source>
</evidence>
<keyword evidence="1 5" id="KW-0245">EGF-like domain</keyword>
<evidence type="ECO:0000313" key="10">
    <source>
        <dbReference type="EMBL" id="KAG7360945.1"/>
    </source>
</evidence>
<feature type="domain" description="EGF-like" evidence="9">
    <location>
        <begin position="415"/>
        <end position="449"/>
    </location>
</feature>
<dbReference type="PROSITE" id="PS01186">
    <property type="entry name" value="EGF_2"/>
    <property type="match status" value="6"/>
</dbReference>
<keyword evidence="2 8" id="KW-0732">Signal</keyword>
<reference evidence="10" key="1">
    <citation type="journal article" date="2021" name="Sci. Rep.">
        <title>Diploid genomic architecture of Nitzschia inconspicua, an elite biomass production diatom.</title>
        <authorList>
            <person name="Oliver A."/>
            <person name="Podell S."/>
            <person name="Pinowska A."/>
            <person name="Traller J.C."/>
            <person name="Smith S.R."/>
            <person name="McClure R."/>
            <person name="Beliaev A."/>
            <person name="Bohutskyi P."/>
            <person name="Hill E.A."/>
            <person name="Rabines A."/>
            <person name="Zheng H."/>
            <person name="Allen L.Z."/>
            <person name="Kuo A."/>
            <person name="Grigoriev I.V."/>
            <person name="Allen A.E."/>
            <person name="Hazlebeck D."/>
            <person name="Allen E.E."/>
        </authorList>
    </citation>
    <scope>NUCLEOTIDE SEQUENCE</scope>
    <source>
        <strain evidence="10">Hildebrandi</strain>
    </source>
</reference>
<feature type="disulfide bond" evidence="5">
    <location>
        <begin position="978"/>
        <end position="987"/>
    </location>
</feature>
<keyword evidence="7" id="KW-0812">Transmembrane</keyword>
<evidence type="ECO:0000259" key="9">
    <source>
        <dbReference type="PROSITE" id="PS50026"/>
    </source>
</evidence>
<feature type="compositionally biased region" description="Basic and acidic residues" evidence="6">
    <location>
        <begin position="1100"/>
        <end position="1111"/>
    </location>
</feature>
<feature type="domain" description="EGF-like" evidence="9">
    <location>
        <begin position="146"/>
        <end position="184"/>
    </location>
</feature>
<feature type="chain" id="PRO_5039901799" evidence="8">
    <location>
        <begin position="22"/>
        <end position="1137"/>
    </location>
</feature>
<proteinExistence type="predicted"/>
<comment type="caution">
    <text evidence="10">The sequence shown here is derived from an EMBL/GenBank/DDBJ whole genome shotgun (WGS) entry which is preliminary data.</text>
</comment>
<evidence type="ECO:0000256" key="2">
    <source>
        <dbReference type="ARBA" id="ARBA00022729"/>
    </source>
</evidence>
<feature type="signal peptide" evidence="8">
    <location>
        <begin position="1"/>
        <end position="21"/>
    </location>
</feature>
<feature type="disulfide bond" evidence="5">
    <location>
        <begin position="678"/>
        <end position="687"/>
    </location>
</feature>
<protein>
    <submittedName>
        <fullName evidence="10">EGF-like domain containing protein</fullName>
    </submittedName>
</protein>
<keyword evidence="3" id="KW-0677">Repeat</keyword>
<feature type="disulfide bond" evidence="5">
    <location>
        <begin position="174"/>
        <end position="183"/>
    </location>
</feature>
<keyword evidence="4 5" id="KW-1015">Disulfide bond</keyword>
<dbReference type="PROSITE" id="PS50026">
    <property type="entry name" value="EGF_3"/>
    <property type="match status" value="5"/>
</dbReference>
<organism evidence="10 11">
    <name type="scientific">Nitzschia inconspicua</name>
    <dbReference type="NCBI Taxonomy" id="303405"/>
    <lineage>
        <taxon>Eukaryota</taxon>
        <taxon>Sar</taxon>
        <taxon>Stramenopiles</taxon>
        <taxon>Ochrophyta</taxon>
        <taxon>Bacillariophyta</taxon>
        <taxon>Bacillariophyceae</taxon>
        <taxon>Bacillariophycidae</taxon>
        <taxon>Bacillariales</taxon>
        <taxon>Bacillariaceae</taxon>
        <taxon>Nitzschia</taxon>
    </lineage>
</organism>
<dbReference type="InterPro" id="IPR000742">
    <property type="entry name" value="EGF"/>
</dbReference>
<dbReference type="OrthoDB" id="41997at2759"/>
<reference evidence="10" key="2">
    <citation type="submission" date="2021-04" db="EMBL/GenBank/DDBJ databases">
        <authorList>
            <person name="Podell S."/>
        </authorList>
    </citation>
    <scope>NUCLEOTIDE SEQUENCE</scope>
    <source>
        <strain evidence="10">Hildebrandi</strain>
    </source>
</reference>
<dbReference type="GO" id="GO:0005886">
    <property type="term" value="C:plasma membrane"/>
    <property type="evidence" value="ECO:0007669"/>
    <property type="project" value="TreeGrafter"/>
</dbReference>
<dbReference type="Pfam" id="PF23106">
    <property type="entry name" value="EGF_Teneurin"/>
    <property type="match status" value="1"/>
</dbReference>
<dbReference type="Proteomes" id="UP000693970">
    <property type="component" value="Unassembled WGS sequence"/>
</dbReference>
<feature type="domain" description="EGF-like" evidence="9">
    <location>
        <begin position="525"/>
        <end position="560"/>
    </location>
</feature>
<feature type="domain" description="EGF-like" evidence="9">
    <location>
        <begin position="947"/>
        <end position="988"/>
    </location>
</feature>